<dbReference type="EMBL" id="GBXM01016722">
    <property type="protein sequence ID" value="JAH91855.1"/>
    <property type="molecule type" value="Transcribed_RNA"/>
</dbReference>
<name>A0A0E9WQM3_ANGAN</name>
<accession>A0A0E9WQM3</accession>
<reference evidence="1" key="2">
    <citation type="journal article" date="2015" name="Fish Shellfish Immunol.">
        <title>Early steps in the European eel (Anguilla anguilla)-Vibrio vulnificus interaction in the gills: Role of the RtxA13 toxin.</title>
        <authorList>
            <person name="Callol A."/>
            <person name="Pajuelo D."/>
            <person name="Ebbesson L."/>
            <person name="Teles M."/>
            <person name="MacKenzie S."/>
            <person name="Amaro C."/>
        </authorList>
    </citation>
    <scope>NUCLEOTIDE SEQUENCE</scope>
</reference>
<protein>
    <submittedName>
        <fullName evidence="1">Uncharacterized protein</fullName>
    </submittedName>
</protein>
<dbReference type="AlphaFoldDB" id="A0A0E9WQM3"/>
<organism evidence="1">
    <name type="scientific">Anguilla anguilla</name>
    <name type="common">European freshwater eel</name>
    <name type="synonym">Muraena anguilla</name>
    <dbReference type="NCBI Taxonomy" id="7936"/>
    <lineage>
        <taxon>Eukaryota</taxon>
        <taxon>Metazoa</taxon>
        <taxon>Chordata</taxon>
        <taxon>Craniata</taxon>
        <taxon>Vertebrata</taxon>
        <taxon>Euteleostomi</taxon>
        <taxon>Actinopterygii</taxon>
        <taxon>Neopterygii</taxon>
        <taxon>Teleostei</taxon>
        <taxon>Anguilliformes</taxon>
        <taxon>Anguillidae</taxon>
        <taxon>Anguilla</taxon>
    </lineage>
</organism>
<reference evidence="1" key="1">
    <citation type="submission" date="2014-11" db="EMBL/GenBank/DDBJ databases">
        <authorList>
            <person name="Amaro Gonzalez C."/>
        </authorList>
    </citation>
    <scope>NUCLEOTIDE SEQUENCE</scope>
</reference>
<sequence length="61" mass="6812">MMFENNGLASANGEYKTWETRNKPLPGILSPTEVAVAQAKLSGFIGTSQNVTWRYLFTNLF</sequence>
<evidence type="ECO:0000313" key="1">
    <source>
        <dbReference type="EMBL" id="JAH91855.1"/>
    </source>
</evidence>
<proteinExistence type="predicted"/>